<feature type="compositionally biased region" description="Polar residues" evidence="12">
    <location>
        <begin position="299"/>
        <end position="308"/>
    </location>
</feature>
<keyword evidence="7" id="KW-0832">Ubl conjugation</keyword>
<dbReference type="PROSITE" id="PS50157">
    <property type="entry name" value="ZINC_FINGER_C2H2_2"/>
    <property type="match status" value="5"/>
</dbReference>
<feature type="domain" description="C2H2-type" evidence="13">
    <location>
        <begin position="229"/>
        <end position="256"/>
    </location>
</feature>
<dbReference type="RefSeq" id="XP_042561739.1">
    <property type="nucleotide sequence ID" value="XM_042705805.1"/>
</dbReference>
<feature type="region of interest" description="Disordered" evidence="12">
    <location>
        <begin position="522"/>
        <end position="569"/>
    </location>
</feature>
<evidence type="ECO:0000313" key="14">
    <source>
        <dbReference type="Proteomes" id="UP000515152"/>
    </source>
</evidence>
<keyword evidence="10" id="KW-0539">Nucleus</keyword>
<keyword evidence="4" id="KW-0677">Repeat</keyword>
<evidence type="ECO:0000256" key="6">
    <source>
        <dbReference type="ARBA" id="ARBA00022833"/>
    </source>
</evidence>
<keyword evidence="9" id="KW-0804">Transcription</keyword>
<feature type="region of interest" description="Disordered" evidence="12">
    <location>
        <begin position="165"/>
        <end position="185"/>
    </location>
</feature>
<feature type="domain" description="C2H2-type" evidence="13">
    <location>
        <begin position="487"/>
        <end position="510"/>
    </location>
</feature>
<feature type="compositionally biased region" description="Low complexity" evidence="12">
    <location>
        <begin position="364"/>
        <end position="385"/>
    </location>
</feature>
<evidence type="ECO:0000256" key="1">
    <source>
        <dbReference type="ARBA" id="ARBA00004123"/>
    </source>
</evidence>
<dbReference type="InterPro" id="IPR013087">
    <property type="entry name" value="Znf_C2H2_type"/>
</dbReference>
<dbReference type="GO" id="GO:0008270">
    <property type="term" value="F:zinc ion binding"/>
    <property type="evidence" value="ECO:0007669"/>
    <property type="project" value="UniProtKB-KW"/>
</dbReference>
<dbReference type="FunFam" id="3.30.160.60:FF:000055">
    <property type="entry name" value="B-cell lymphoma/leukemia 11A isoform X1"/>
    <property type="match status" value="1"/>
</dbReference>
<dbReference type="GeneID" id="122130940"/>
<evidence type="ECO:0000256" key="3">
    <source>
        <dbReference type="ARBA" id="ARBA00022723"/>
    </source>
</evidence>
<evidence type="ECO:0000313" key="15">
    <source>
        <dbReference type="RefSeq" id="XP_042561739.1"/>
    </source>
</evidence>
<dbReference type="CTD" id="162979"/>
<evidence type="ECO:0000256" key="2">
    <source>
        <dbReference type="ARBA" id="ARBA00022499"/>
    </source>
</evidence>
<keyword evidence="5 11" id="KW-0863">Zinc-finger</keyword>
<dbReference type="SMART" id="SM00355">
    <property type="entry name" value="ZnF_C2H2"/>
    <property type="match status" value="6"/>
</dbReference>
<feature type="compositionally biased region" description="Polar residues" evidence="12">
    <location>
        <begin position="534"/>
        <end position="549"/>
    </location>
</feature>
<feature type="domain" description="C2H2-type" evidence="13">
    <location>
        <begin position="428"/>
        <end position="455"/>
    </location>
</feature>
<dbReference type="Pfam" id="PF00096">
    <property type="entry name" value="zf-C2H2"/>
    <property type="match status" value="4"/>
</dbReference>
<dbReference type="Pfam" id="PF23611">
    <property type="entry name" value="zf-C2H2_16"/>
    <property type="match status" value="1"/>
</dbReference>
<dbReference type="GO" id="GO:0045944">
    <property type="term" value="P:positive regulation of transcription by RNA polymerase II"/>
    <property type="evidence" value="ECO:0007669"/>
    <property type="project" value="TreeGrafter"/>
</dbReference>
<dbReference type="PROSITE" id="PS00028">
    <property type="entry name" value="ZINC_FINGER_C2H2_1"/>
    <property type="match status" value="3"/>
</dbReference>
<comment type="subcellular location">
    <subcellularLocation>
        <location evidence="1">Nucleus</location>
    </subcellularLocation>
</comment>
<dbReference type="InterPro" id="IPR051497">
    <property type="entry name" value="Dev/Hematopoietic_TF"/>
</dbReference>
<dbReference type="PANTHER" id="PTHR45993">
    <property type="entry name" value="B-CELL LYMPHOMA/LEUKEMIA 11"/>
    <property type="match status" value="1"/>
</dbReference>
<feature type="region of interest" description="Disordered" evidence="12">
    <location>
        <begin position="1"/>
        <end position="37"/>
    </location>
</feature>
<feature type="region of interest" description="Disordered" evidence="12">
    <location>
        <begin position="291"/>
        <end position="328"/>
    </location>
</feature>
<keyword evidence="2" id="KW-1017">Isopeptide bond</keyword>
<keyword evidence="14" id="KW-1185">Reference proteome</keyword>
<keyword evidence="8" id="KW-0805">Transcription regulation</keyword>
<evidence type="ECO:0000256" key="10">
    <source>
        <dbReference type="ARBA" id="ARBA00023242"/>
    </source>
</evidence>
<dbReference type="AlphaFoldDB" id="A0A8M1KIV5"/>
<gene>
    <name evidence="15" type="primary">znf296</name>
</gene>
<evidence type="ECO:0000259" key="13">
    <source>
        <dbReference type="PROSITE" id="PS50157"/>
    </source>
</evidence>
<dbReference type="GO" id="GO:0000978">
    <property type="term" value="F:RNA polymerase II cis-regulatory region sequence-specific DNA binding"/>
    <property type="evidence" value="ECO:0007669"/>
    <property type="project" value="TreeGrafter"/>
</dbReference>
<dbReference type="FunFam" id="3.30.160.60:FF:000046">
    <property type="entry name" value="Putative B-cell lymphoma/leukemia 11A"/>
    <property type="match status" value="1"/>
</dbReference>
<reference evidence="15" key="1">
    <citation type="submission" date="2025-08" db="UniProtKB">
        <authorList>
            <consortium name="RefSeq"/>
        </authorList>
    </citation>
    <scope>IDENTIFICATION</scope>
</reference>
<dbReference type="GO" id="GO:0005634">
    <property type="term" value="C:nucleus"/>
    <property type="evidence" value="ECO:0007669"/>
    <property type="project" value="UniProtKB-SubCell"/>
</dbReference>
<proteinExistence type="predicted"/>
<dbReference type="Proteomes" id="UP000515152">
    <property type="component" value="Unplaced"/>
</dbReference>
<feature type="region of interest" description="Disordered" evidence="12">
    <location>
        <begin position="349"/>
        <end position="399"/>
    </location>
</feature>
<protein>
    <submittedName>
        <fullName evidence="15">Zinc finger protein 296 isoform X1</fullName>
    </submittedName>
</protein>
<dbReference type="InterPro" id="IPR057448">
    <property type="entry name" value="BCL-11A_Znf_CCHC"/>
</dbReference>
<evidence type="ECO:0000256" key="8">
    <source>
        <dbReference type="ARBA" id="ARBA00023015"/>
    </source>
</evidence>
<feature type="domain" description="C2H2-type" evidence="13">
    <location>
        <begin position="456"/>
        <end position="483"/>
    </location>
</feature>
<evidence type="ECO:0000256" key="5">
    <source>
        <dbReference type="ARBA" id="ARBA00022771"/>
    </source>
</evidence>
<evidence type="ECO:0000256" key="11">
    <source>
        <dbReference type="PROSITE-ProRule" id="PRU00042"/>
    </source>
</evidence>
<dbReference type="KEGG" id="char:122130940"/>
<accession>A0A8M1KIV5</accession>
<name>A0A8M1KIV5_CLUHA</name>
<organism evidence="14 15">
    <name type="scientific">Clupea harengus</name>
    <name type="common">Atlantic herring</name>
    <dbReference type="NCBI Taxonomy" id="7950"/>
    <lineage>
        <taxon>Eukaryota</taxon>
        <taxon>Metazoa</taxon>
        <taxon>Chordata</taxon>
        <taxon>Craniata</taxon>
        <taxon>Vertebrata</taxon>
        <taxon>Euteleostomi</taxon>
        <taxon>Actinopterygii</taxon>
        <taxon>Neopterygii</taxon>
        <taxon>Teleostei</taxon>
        <taxon>Clupei</taxon>
        <taxon>Clupeiformes</taxon>
        <taxon>Clupeoidei</taxon>
        <taxon>Clupeidae</taxon>
        <taxon>Clupea</taxon>
    </lineage>
</organism>
<evidence type="ECO:0000256" key="12">
    <source>
        <dbReference type="SAM" id="MobiDB-lite"/>
    </source>
</evidence>
<feature type="domain" description="C2H2-type" evidence="13">
    <location>
        <begin position="257"/>
        <end position="279"/>
    </location>
</feature>
<keyword evidence="3" id="KW-0479">Metal-binding</keyword>
<dbReference type="PANTHER" id="PTHR45993:SF8">
    <property type="entry name" value="ZINC FINGER PROTEIN 296"/>
    <property type="match status" value="1"/>
</dbReference>
<dbReference type="Pfam" id="PF25491">
    <property type="entry name" value="CCHC_BCL-11A"/>
    <property type="match status" value="1"/>
</dbReference>
<sequence length="569" mass="61272">MSRRKLGSRPQHLRTTEDAPEPAVCPSPGRASPPKTGGPDVLTCGQCGQAFPLGCILDFIQHKQGGCGRYITGHQSHTPPSPTSCVSRCVPRTQVRMEYVELRRIMDRSWPEKSEQHNAGELAEEPESLTCQMCQTVCLSAWSLLQHAQHTHSFNLYQADEDASAAQLAHPPQPHHPAAFTSSQGSTSLNFTKHLRELVEVNGASEGGATGGATSASPLVASRPLHAPLTCEHCGQGFRSTRSLAAHRRTLSCDRRYRCGLCSFAFTQSKQLAQHTRSHHDALGAGAGADEASLCRQGDGSTSGSQGEQGVLNEETPQPPAGPGLIVLSSRSTAPCRTQLQYFHPQLEADEDGHEESQQPSPLGNSSEGSVESAGSGESGIASGNCTPKGPEQVEWESEKDADAMLVWPLQSDRRPAEGGSLRKKREEACDFCGKCFRNSSNLTVHRRSHTGERPYRCTLCSYACAQSSKLTRHMKTHGARGAQPTFQCQLCGVPFTVYATLEKHLRKIHGLSHASAGAYTLSSSDDVQKKDNSGTVPSQTQEQTSPSISEECKEESADVPVTQEISVA</sequence>
<dbReference type="GO" id="GO:0003700">
    <property type="term" value="F:DNA-binding transcription factor activity"/>
    <property type="evidence" value="ECO:0007669"/>
    <property type="project" value="TreeGrafter"/>
</dbReference>
<keyword evidence="6" id="KW-0862">Zinc</keyword>
<dbReference type="InterPro" id="IPR056438">
    <property type="entry name" value="Znf-C2H2_CTCF"/>
</dbReference>
<dbReference type="OrthoDB" id="10046198at2759"/>
<evidence type="ECO:0000256" key="4">
    <source>
        <dbReference type="ARBA" id="ARBA00022737"/>
    </source>
</evidence>
<evidence type="ECO:0000256" key="7">
    <source>
        <dbReference type="ARBA" id="ARBA00022843"/>
    </source>
</evidence>
<evidence type="ECO:0000256" key="9">
    <source>
        <dbReference type="ARBA" id="ARBA00023163"/>
    </source>
</evidence>